<comment type="caution">
    <text evidence="4">The sequence shown here is derived from an EMBL/GenBank/DDBJ whole genome shotgun (WGS) entry which is preliminary data.</text>
</comment>
<dbReference type="PANTHER" id="PTHR43420">
    <property type="entry name" value="ACETYLTRANSFERASE"/>
    <property type="match status" value="1"/>
</dbReference>
<dbReference type="RefSeq" id="WP_100340330.1">
    <property type="nucleotide sequence ID" value="NZ_PGFJ01000001.1"/>
</dbReference>
<keyword evidence="5" id="KW-1185">Reference proteome</keyword>
<dbReference type="Proteomes" id="UP000242687">
    <property type="component" value="Unassembled WGS sequence"/>
</dbReference>
<dbReference type="SUPFAM" id="SSF55729">
    <property type="entry name" value="Acyl-CoA N-acyltransferases (Nat)"/>
    <property type="match status" value="1"/>
</dbReference>
<dbReference type="PROSITE" id="PS51186">
    <property type="entry name" value="GNAT"/>
    <property type="match status" value="1"/>
</dbReference>
<dbReference type="EMBL" id="PGFJ01000001">
    <property type="protein sequence ID" value="PJJ84121.1"/>
    <property type="molecule type" value="Genomic_DNA"/>
</dbReference>
<dbReference type="InterPro" id="IPR016181">
    <property type="entry name" value="Acyl_CoA_acyltransferase"/>
</dbReference>
<keyword evidence="2" id="KW-0012">Acyltransferase</keyword>
<feature type="domain" description="N-acetyltransferase" evidence="3">
    <location>
        <begin position="1"/>
        <end position="188"/>
    </location>
</feature>
<evidence type="ECO:0000256" key="1">
    <source>
        <dbReference type="ARBA" id="ARBA00022679"/>
    </source>
</evidence>
<protein>
    <submittedName>
        <fullName evidence="4">Acetyltransferase (GNAT) family protein</fullName>
    </submittedName>
</protein>
<evidence type="ECO:0000256" key="2">
    <source>
        <dbReference type="ARBA" id="ARBA00023315"/>
    </source>
</evidence>
<accession>A0A2H9VTH8</accession>
<keyword evidence="1 4" id="KW-0808">Transferase</keyword>
<sequence length="189" mass="21197">MLIRKAKPEESDIIAPYLLLAMGDIAFKFIGENSTEKATNWLSGLISKTGNQYSFENCFVAEEEGEIVAIALVYDGGCLKQLRQPVAQSLKLMFNKDFDLEDETEAGEYYIDCVAVSPSLQGQGIGSKLFQFLIDEYVYKHGKTLGLLVDKQNPGAKKLYLKLGFKFVKDKMFAGKQMEHLQFSNNTII</sequence>
<dbReference type="GO" id="GO:0016747">
    <property type="term" value="F:acyltransferase activity, transferring groups other than amino-acyl groups"/>
    <property type="evidence" value="ECO:0007669"/>
    <property type="project" value="InterPro"/>
</dbReference>
<dbReference type="InterPro" id="IPR000182">
    <property type="entry name" value="GNAT_dom"/>
</dbReference>
<dbReference type="OrthoDB" id="5319888at2"/>
<evidence type="ECO:0000313" key="5">
    <source>
        <dbReference type="Proteomes" id="UP000242687"/>
    </source>
</evidence>
<dbReference type="CDD" id="cd04301">
    <property type="entry name" value="NAT_SF"/>
    <property type="match status" value="1"/>
</dbReference>
<gene>
    <name evidence="4" type="ORF">CLV57_1125</name>
</gene>
<name>A0A2H9VTH8_9SPHI</name>
<organism evidence="4 5">
    <name type="scientific">Mucilaginibacter auburnensis</name>
    <dbReference type="NCBI Taxonomy" id="1457233"/>
    <lineage>
        <taxon>Bacteria</taxon>
        <taxon>Pseudomonadati</taxon>
        <taxon>Bacteroidota</taxon>
        <taxon>Sphingobacteriia</taxon>
        <taxon>Sphingobacteriales</taxon>
        <taxon>Sphingobacteriaceae</taxon>
        <taxon>Mucilaginibacter</taxon>
    </lineage>
</organism>
<evidence type="ECO:0000259" key="3">
    <source>
        <dbReference type="PROSITE" id="PS51186"/>
    </source>
</evidence>
<dbReference type="Pfam" id="PF00583">
    <property type="entry name" value="Acetyltransf_1"/>
    <property type="match status" value="1"/>
</dbReference>
<evidence type="ECO:0000313" key="4">
    <source>
        <dbReference type="EMBL" id="PJJ84121.1"/>
    </source>
</evidence>
<dbReference type="Gene3D" id="3.40.630.30">
    <property type="match status" value="1"/>
</dbReference>
<dbReference type="InterPro" id="IPR050680">
    <property type="entry name" value="YpeA/RimI_acetyltransf"/>
</dbReference>
<reference evidence="4 5" key="1">
    <citation type="submission" date="2017-11" db="EMBL/GenBank/DDBJ databases">
        <title>Genomic Encyclopedia of Archaeal and Bacterial Type Strains, Phase II (KMG-II): From Individual Species to Whole Genera.</title>
        <authorList>
            <person name="Goeker M."/>
        </authorList>
    </citation>
    <scope>NUCLEOTIDE SEQUENCE [LARGE SCALE GENOMIC DNA]</scope>
    <source>
        <strain evidence="4 5">DSM 28175</strain>
    </source>
</reference>
<dbReference type="AlphaFoldDB" id="A0A2H9VTH8"/>
<proteinExistence type="predicted"/>